<evidence type="ECO:0000256" key="1">
    <source>
        <dbReference type="ARBA" id="ARBA00009183"/>
    </source>
</evidence>
<dbReference type="Gene3D" id="3.50.50.60">
    <property type="entry name" value="FAD/NAD(P)-binding domain"/>
    <property type="match status" value="1"/>
</dbReference>
<dbReference type="Proteomes" id="UP000289340">
    <property type="component" value="Chromosome 15"/>
</dbReference>
<keyword evidence="5" id="KW-0503">Monooxygenase</keyword>
<dbReference type="EMBL" id="QZWG01000015">
    <property type="protein sequence ID" value="RZB66015.1"/>
    <property type="molecule type" value="Genomic_DNA"/>
</dbReference>
<feature type="non-terminal residue" evidence="5">
    <location>
        <position position="1"/>
    </location>
</feature>
<comment type="caution">
    <text evidence="5">The sequence shown here is derived from an EMBL/GenBank/DDBJ whole genome shotgun (WGS) entry which is preliminary data.</text>
</comment>
<protein>
    <submittedName>
        <fullName evidence="5">Flavin-containing monooxygenase FMO GS-OX-like 3</fullName>
    </submittedName>
</protein>
<feature type="non-terminal residue" evidence="5">
    <location>
        <position position="136"/>
    </location>
</feature>
<proteinExistence type="inferred from homology"/>
<accession>A0A445GXL7</accession>
<evidence type="ECO:0000256" key="2">
    <source>
        <dbReference type="ARBA" id="ARBA00022630"/>
    </source>
</evidence>
<comment type="similarity">
    <text evidence="1">Belongs to the FMO family.</text>
</comment>
<reference evidence="5 6" key="1">
    <citation type="submission" date="2018-09" db="EMBL/GenBank/DDBJ databases">
        <title>A high-quality reference genome of wild soybean provides a powerful tool to mine soybean genomes.</title>
        <authorList>
            <person name="Xie M."/>
            <person name="Chung C.Y.L."/>
            <person name="Li M.-W."/>
            <person name="Wong F.-L."/>
            <person name="Chan T.-F."/>
            <person name="Lam H.-M."/>
        </authorList>
    </citation>
    <scope>NUCLEOTIDE SEQUENCE [LARGE SCALE GENOMIC DNA]</scope>
    <source>
        <strain evidence="6">cv. W05</strain>
        <tissue evidence="5">Hypocotyl of etiolated seedlings</tissue>
    </source>
</reference>
<evidence type="ECO:0000256" key="4">
    <source>
        <dbReference type="ARBA" id="ARBA00023002"/>
    </source>
</evidence>
<dbReference type="GO" id="GO:0050660">
    <property type="term" value="F:flavin adenine dinucleotide binding"/>
    <property type="evidence" value="ECO:0007669"/>
    <property type="project" value="InterPro"/>
</dbReference>
<dbReference type="GO" id="GO:0050661">
    <property type="term" value="F:NADP binding"/>
    <property type="evidence" value="ECO:0007669"/>
    <property type="project" value="InterPro"/>
</dbReference>
<keyword evidence="6" id="KW-1185">Reference proteome</keyword>
<sequence>KFNCNGLTLFEKEVVKVEKKGTEWVVEWKRKSQKGDSLSREGFDAAIVCSGHSAEPKLAEVLGIDTWHGVHMLSYNYRVPQPFNNQVVILIGLFDISRDIAHVAKEVHTATRLNPDLAGMKFGDYGNIMFHTTVCI</sequence>
<dbReference type="InterPro" id="IPR036188">
    <property type="entry name" value="FAD/NAD-bd_sf"/>
</dbReference>
<keyword evidence="3" id="KW-0274">FAD</keyword>
<dbReference type="SUPFAM" id="SSF51905">
    <property type="entry name" value="FAD/NAD(P)-binding domain"/>
    <property type="match status" value="1"/>
</dbReference>
<dbReference type="GO" id="GO:0004499">
    <property type="term" value="F:N,N-dimethylaniline monooxygenase activity"/>
    <property type="evidence" value="ECO:0007669"/>
    <property type="project" value="InterPro"/>
</dbReference>
<organism evidence="5 6">
    <name type="scientific">Glycine soja</name>
    <name type="common">Wild soybean</name>
    <dbReference type="NCBI Taxonomy" id="3848"/>
    <lineage>
        <taxon>Eukaryota</taxon>
        <taxon>Viridiplantae</taxon>
        <taxon>Streptophyta</taxon>
        <taxon>Embryophyta</taxon>
        <taxon>Tracheophyta</taxon>
        <taxon>Spermatophyta</taxon>
        <taxon>Magnoliopsida</taxon>
        <taxon>eudicotyledons</taxon>
        <taxon>Gunneridae</taxon>
        <taxon>Pentapetalae</taxon>
        <taxon>rosids</taxon>
        <taxon>fabids</taxon>
        <taxon>Fabales</taxon>
        <taxon>Fabaceae</taxon>
        <taxon>Papilionoideae</taxon>
        <taxon>50 kb inversion clade</taxon>
        <taxon>NPAAA clade</taxon>
        <taxon>indigoferoid/millettioid clade</taxon>
        <taxon>Phaseoleae</taxon>
        <taxon>Glycine</taxon>
        <taxon>Glycine subgen. Soja</taxon>
    </lineage>
</organism>
<dbReference type="AlphaFoldDB" id="A0A445GXL7"/>
<dbReference type="InterPro" id="IPR020946">
    <property type="entry name" value="Flavin_mOase-like"/>
</dbReference>
<name>A0A445GXL7_GLYSO</name>
<dbReference type="InterPro" id="IPR050346">
    <property type="entry name" value="FMO-like"/>
</dbReference>
<evidence type="ECO:0000256" key="3">
    <source>
        <dbReference type="ARBA" id="ARBA00022827"/>
    </source>
</evidence>
<gene>
    <name evidence="5" type="ORF">D0Y65_041890</name>
</gene>
<evidence type="ECO:0000313" key="6">
    <source>
        <dbReference type="Proteomes" id="UP000289340"/>
    </source>
</evidence>
<dbReference type="PANTHER" id="PTHR23023">
    <property type="entry name" value="DIMETHYLANILINE MONOOXYGENASE"/>
    <property type="match status" value="1"/>
</dbReference>
<dbReference type="Pfam" id="PF00743">
    <property type="entry name" value="FMO-like"/>
    <property type="match status" value="1"/>
</dbReference>
<evidence type="ECO:0000313" key="5">
    <source>
        <dbReference type="EMBL" id="RZB66015.1"/>
    </source>
</evidence>
<keyword evidence="4" id="KW-0560">Oxidoreductase</keyword>
<keyword evidence="2" id="KW-0285">Flavoprotein</keyword>